<dbReference type="AlphaFoldDB" id="A0A1I7MP72"/>
<accession>A0A1I7MP72</accession>
<evidence type="ECO:0000256" key="5">
    <source>
        <dbReference type="ARBA" id="ARBA00023172"/>
    </source>
</evidence>
<dbReference type="PANTHER" id="PTHR33217:SF7">
    <property type="entry name" value="TRANSPOSASE FOR INSERTION SEQUENCE ELEMENT IS1081"/>
    <property type="match status" value="1"/>
</dbReference>
<dbReference type="EMBL" id="FPCG01000008">
    <property type="protein sequence ID" value="SFV23725.1"/>
    <property type="molecule type" value="Genomic_DNA"/>
</dbReference>
<gene>
    <name evidence="7" type="ORF">SAMN04487966_10859</name>
</gene>
<evidence type="ECO:0000256" key="4">
    <source>
        <dbReference type="ARBA" id="ARBA00023125"/>
    </source>
</evidence>
<evidence type="ECO:0000313" key="8">
    <source>
        <dbReference type="Proteomes" id="UP000198881"/>
    </source>
</evidence>
<protein>
    <recommendedName>
        <fullName evidence="6">Mutator family transposase</fullName>
    </recommendedName>
</protein>
<proteinExistence type="inferred from homology"/>
<dbReference type="Proteomes" id="UP000198881">
    <property type="component" value="Unassembled WGS sequence"/>
</dbReference>
<evidence type="ECO:0000256" key="2">
    <source>
        <dbReference type="ARBA" id="ARBA00010961"/>
    </source>
</evidence>
<dbReference type="GO" id="GO:0004803">
    <property type="term" value="F:transposase activity"/>
    <property type="evidence" value="ECO:0007669"/>
    <property type="project" value="UniProtKB-UniRule"/>
</dbReference>
<dbReference type="STRING" id="574650.SAMN04487966_10859"/>
<comment type="function">
    <text evidence="1 6">Required for the transposition of the insertion element.</text>
</comment>
<dbReference type="GO" id="GO:0006313">
    <property type="term" value="P:DNA transposition"/>
    <property type="evidence" value="ECO:0007669"/>
    <property type="project" value="UniProtKB-UniRule"/>
</dbReference>
<dbReference type="GO" id="GO:0003677">
    <property type="term" value="F:DNA binding"/>
    <property type="evidence" value="ECO:0007669"/>
    <property type="project" value="UniProtKB-UniRule"/>
</dbReference>
<comment type="similarity">
    <text evidence="2 6">Belongs to the transposase mutator family.</text>
</comment>
<keyword evidence="4 6" id="KW-0238">DNA-binding</keyword>
<keyword evidence="5 6" id="KW-0233">DNA recombination</keyword>
<sequence length="128" mass="13964">MTAPHILDPAGLLGEALSEASPDMMRHLLQTMINTLLSAVADAVIGAEWGKPSSSRTAQRNGYRHRDLDTRVGTLDVAIPKLRSGTYFPDWLIERRKRAASALITVVADCYLAGVSTRRMAPPLHASR</sequence>
<evidence type="ECO:0000313" key="7">
    <source>
        <dbReference type="EMBL" id="SFV23725.1"/>
    </source>
</evidence>
<keyword evidence="6" id="KW-0814">Transposable element</keyword>
<evidence type="ECO:0000256" key="3">
    <source>
        <dbReference type="ARBA" id="ARBA00022578"/>
    </source>
</evidence>
<organism evidence="7 8">
    <name type="scientific">Micrococcus terreus</name>
    <dbReference type="NCBI Taxonomy" id="574650"/>
    <lineage>
        <taxon>Bacteria</taxon>
        <taxon>Bacillati</taxon>
        <taxon>Actinomycetota</taxon>
        <taxon>Actinomycetes</taxon>
        <taxon>Micrococcales</taxon>
        <taxon>Micrococcaceae</taxon>
        <taxon>Micrococcus</taxon>
    </lineage>
</organism>
<reference evidence="7 8" key="1">
    <citation type="submission" date="2016-10" db="EMBL/GenBank/DDBJ databases">
        <authorList>
            <person name="de Groot N.N."/>
        </authorList>
    </citation>
    <scope>NUCLEOTIDE SEQUENCE [LARGE SCALE GENOMIC DNA]</scope>
    <source>
        <strain evidence="7 8">CGMCC 1.7054</strain>
    </source>
</reference>
<dbReference type="Pfam" id="PF00872">
    <property type="entry name" value="Transposase_mut"/>
    <property type="match status" value="1"/>
</dbReference>
<dbReference type="PANTHER" id="PTHR33217">
    <property type="entry name" value="TRANSPOSASE FOR INSERTION SEQUENCE ELEMENT IS1081"/>
    <property type="match status" value="1"/>
</dbReference>
<evidence type="ECO:0000256" key="1">
    <source>
        <dbReference type="ARBA" id="ARBA00002190"/>
    </source>
</evidence>
<dbReference type="InterPro" id="IPR001207">
    <property type="entry name" value="Transposase_mutator"/>
</dbReference>
<evidence type="ECO:0000256" key="6">
    <source>
        <dbReference type="RuleBase" id="RU365089"/>
    </source>
</evidence>
<keyword evidence="8" id="KW-1185">Reference proteome</keyword>
<name>A0A1I7MP72_9MICC</name>
<keyword evidence="3 6" id="KW-0815">Transposition</keyword>